<comment type="subcellular location">
    <subcellularLocation>
        <location evidence="1">Cell membrane</location>
        <topology evidence="1">Single-pass type I membrane protein</topology>
    </subcellularLocation>
</comment>
<dbReference type="InterPro" id="IPR001611">
    <property type="entry name" value="Leu-rich_rpt"/>
</dbReference>
<accession>A0AAN9KCN2</accession>
<proteinExistence type="inferred from homology"/>
<keyword evidence="8 12" id="KW-1133">Transmembrane helix</keyword>
<keyword evidence="3" id="KW-1003">Cell membrane</keyword>
<dbReference type="FunFam" id="3.80.10.10:FF:000111">
    <property type="entry name" value="LRR receptor-like serine/threonine-protein kinase ERECTA"/>
    <property type="match status" value="1"/>
</dbReference>
<dbReference type="PANTHER" id="PTHR48063">
    <property type="entry name" value="LRR RECEPTOR-LIKE KINASE"/>
    <property type="match status" value="1"/>
</dbReference>
<dbReference type="Pfam" id="PF08263">
    <property type="entry name" value="LRRNT_2"/>
    <property type="match status" value="1"/>
</dbReference>
<protein>
    <recommendedName>
        <fullName evidence="14">Leucine-rich repeat-containing N-terminal plant-type domain-containing protein</fullName>
    </recommendedName>
</protein>
<dbReference type="SMART" id="SM00369">
    <property type="entry name" value="LRR_TYP"/>
    <property type="match status" value="6"/>
</dbReference>
<keyword evidence="5 12" id="KW-0812">Transmembrane</keyword>
<gene>
    <name evidence="15" type="ORF">VNO77_33577</name>
</gene>
<keyword evidence="7" id="KW-0677">Repeat</keyword>
<keyword evidence="10" id="KW-0675">Receptor</keyword>
<evidence type="ECO:0000256" key="9">
    <source>
        <dbReference type="ARBA" id="ARBA00023136"/>
    </source>
</evidence>
<evidence type="ECO:0000256" key="7">
    <source>
        <dbReference type="ARBA" id="ARBA00022737"/>
    </source>
</evidence>
<dbReference type="Pfam" id="PF13855">
    <property type="entry name" value="LRR_8"/>
    <property type="match status" value="1"/>
</dbReference>
<dbReference type="Proteomes" id="UP001367508">
    <property type="component" value="Unassembled WGS sequence"/>
</dbReference>
<evidence type="ECO:0000256" key="2">
    <source>
        <dbReference type="ARBA" id="ARBA00009592"/>
    </source>
</evidence>
<dbReference type="SUPFAM" id="SSF52058">
    <property type="entry name" value="L domain-like"/>
    <property type="match status" value="2"/>
</dbReference>
<dbReference type="InterPro" id="IPR003591">
    <property type="entry name" value="Leu-rich_rpt_typical-subtyp"/>
</dbReference>
<dbReference type="InterPro" id="IPR013210">
    <property type="entry name" value="LRR_N_plant-typ"/>
</dbReference>
<dbReference type="AlphaFoldDB" id="A0AAN9KCN2"/>
<organism evidence="15 16">
    <name type="scientific">Canavalia gladiata</name>
    <name type="common">Sword bean</name>
    <name type="synonym">Dolichos gladiatus</name>
    <dbReference type="NCBI Taxonomy" id="3824"/>
    <lineage>
        <taxon>Eukaryota</taxon>
        <taxon>Viridiplantae</taxon>
        <taxon>Streptophyta</taxon>
        <taxon>Embryophyta</taxon>
        <taxon>Tracheophyta</taxon>
        <taxon>Spermatophyta</taxon>
        <taxon>Magnoliopsida</taxon>
        <taxon>eudicotyledons</taxon>
        <taxon>Gunneridae</taxon>
        <taxon>Pentapetalae</taxon>
        <taxon>rosids</taxon>
        <taxon>fabids</taxon>
        <taxon>Fabales</taxon>
        <taxon>Fabaceae</taxon>
        <taxon>Papilionoideae</taxon>
        <taxon>50 kb inversion clade</taxon>
        <taxon>NPAAA clade</taxon>
        <taxon>indigoferoid/millettioid clade</taxon>
        <taxon>Phaseoleae</taxon>
        <taxon>Canavalia</taxon>
    </lineage>
</organism>
<evidence type="ECO:0000256" key="13">
    <source>
        <dbReference type="SAM" id="SignalP"/>
    </source>
</evidence>
<evidence type="ECO:0000256" key="4">
    <source>
        <dbReference type="ARBA" id="ARBA00022614"/>
    </source>
</evidence>
<reference evidence="15 16" key="1">
    <citation type="submission" date="2024-01" db="EMBL/GenBank/DDBJ databases">
        <title>The genomes of 5 underutilized Papilionoideae crops provide insights into root nodulation and disease resistanc.</title>
        <authorList>
            <person name="Jiang F."/>
        </authorList>
    </citation>
    <scope>NUCLEOTIDE SEQUENCE [LARGE SCALE GENOMIC DNA]</scope>
    <source>
        <strain evidence="15">LVBAO_FW01</strain>
        <tissue evidence="15">Leaves</tissue>
    </source>
</reference>
<comment type="similarity">
    <text evidence="2">Belongs to the RLP family.</text>
</comment>
<evidence type="ECO:0000256" key="11">
    <source>
        <dbReference type="ARBA" id="ARBA00023180"/>
    </source>
</evidence>
<dbReference type="FunFam" id="3.80.10.10:FF:001347">
    <property type="entry name" value="LRR receptor-like serine/threonine-protein kinase GSO2"/>
    <property type="match status" value="1"/>
</dbReference>
<dbReference type="SUPFAM" id="SSF52047">
    <property type="entry name" value="RNI-like"/>
    <property type="match status" value="1"/>
</dbReference>
<keyword evidence="9 12" id="KW-0472">Membrane</keyword>
<feature type="domain" description="Leucine-rich repeat-containing N-terminal plant-type" evidence="14">
    <location>
        <begin position="35"/>
        <end position="75"/>
    </location>
</feature>
<evidence type="ECO:0000256" key="5">
    <source>
        <dbReference type="ARBA" id="ARBA00022692"/>
    </source>
</evidence>
<evidence type="ECO:0000256" key="12">
    <source>
        <dbReference type="SAM" id="Phobius"/>
    </source>
</evidence>
<dbReference type="Gene3D" id="3.80.10.10">
    <property type="entry name" value="Ribonuclease Inhibitor"/>
    <property type="match status" value="5"/>
</dbReference>
<evidence type="ECO:0000256" key="10">
    <source>
        <dbReference type="ARBA" id="ARBA00023170"/>
    </source>
</evidence>
<evidence type="ECO:0000256" key="8">
    <source>
        <dbReference type="ARBA" id="ARBA00022989"/>
    </source>
</evidence>
<dbReference type="InterPro" id="IPR046956">
    <property type="entry name" value="RLP23-like"/>
</dbReference>
<keyword evidence="6 13" id="KW-0732">Signal</keyword>
<dbReference type="EMBL" id="JAYMYQ010000008">
    <property type="protein sequence ID" value="KAK7315045.1"/>
    <property type="molecule type" value="Genomic_DNA"/>
</dbReference>
<dbReference type="InterPro" id="IPR032675">
    <property type="entry name" value="LRR_dom_sf"/>
</dbReference>
<dbReference type="PANTHER" id="PTHR48063:SF63">
    <property type="entry name" value="LEUCINE-RICH RECEPTOR-LIKE KINASE FAMILY PROTEIN"/>
    <property type="match status" value="1"/>
</dbReference>
<name>A0AAN9KCN2_CANGL</name>
<dbReference type="Pfam" id="PF00560">
    <property type="entry name" value="LRR_1"/>
    <property type="match status" value="6"/>
</dbReference>
<evidence type="ECO:0000256" key="6">
    <source>
        <dbReference type="ARBA" id="ARBA00022729"/>
    </source>
</evidence>
<evidence type="ECO:0000313" key="16">
    <source>
        <dbReference type="Proteomes" id="UP001367508"/>
    </source>
</evidence>
<dbReference type="FunFam" id="3.80.10.10:FF:000041">
    <property type="entry name" value="LRR receptor-like serine/threonine-protein kinase ERECTA"/>
    <property type="match status" value="1"/>
</dbReference>
<keyword evidence="4" id="KW-0433">Leucine-rich repeat</keyword>
<sequence>MNSSICNLLHLFFIALFTFPFVICILGSSEILCIPSERETLVKFKHHLIDPSNRLSSWNATSNANCCEWEGVVCSNLTSHVTQLHLNISPPSYYYGYHYIDRYEAYDRSRFGGEINPCLVDLKHLNYLDFSGNYFGGMQIPTFFGAITSLTYLNLSNAGFGGNIPFQIGNLSNLIYLDLRSGDYDLKLKNDFSGEIPYQIGNLTNLLHLDIGNDYSEALFAKNLRWLLGVSKLEYLDLSSVNLSKSFDWLQVTQSLPSLVELHLTTFPLHGYNQPSTLNFSSLLTLHLSFSYHLGISFFPEWICGLTKLISLQLINNNIQGSIPDGLQNLTLLENLVLTDNSFSSSIPDWIYGLHHLKFLSLGFNNLNGTIPDMLGNMTSLVGLDLSGNQFEGKIPTSLGNFCKLRDLYLSDLNLNQQVNEILEILTSCASDGLEYLEIASSKLSGHLTDRIGEFKILVSLSLRNNSIHSALPRSFEKLSWLRILDLSNNQFNGNAFENLISLSKLSSIIIDDNHFEGVVKEDDLANLTNLQSLMASGNNFSLKVSPNWNPNFQLIFLGLNSWNLGPKFPSWIQSQKNLMGLEMSNTGISSPIPTWFWETFSQADGLDLSHNHIHGELVNSLKNPISITSLDLSSNQLSGQLPQLSAKVMDLAQNSLSELRAVSMILWLKGRNDEYRNILGLVTSIDLSNNKLSGEIPTEITNLDGLVYLNLSHNQLSGHIPQSIGNMGQLLNIDFSQNLLSGEIPLGVANLSFVSLLNLSYNHLKGKIPTSTQLQTLEASNFVGNNLCGLPLPINCSLDGQIANDDHNSNEDDGHKVNWFFVSMALGFVVGFWIVVAPLFIYKSWRYVYFRFLDNVWFKLQCFLVK</sequence>
<evidence type="ECO:0000259" key="14">
    <source>
        <dbReference type="Pfam" id="PF08263"/>
    </source>
</evidence>
<evidence type="ECO:0000256" key="3">
    <source>
        <dbReference type="ARBA" id="ARBA00022475"/>
    </source>
</evidence>
<comment type="caution">
    <text evidence="15">The sequence shown here is derived from an EMBL/GenBank/DDBJ whole genome shotgun (WGS) entry which is preliminary data.</text>
</comment>
<feature type="chain" id="PRO_5042860064" description="Leucine-rich repeat-containing N-terminal plant-type domain-containing protein" evidence="13">
    <location>
        <begin position="25"/>
        <end position="867"/>
    </location>
</feature>
<evidence type="ECO:0000256" key="1">
    <source>
        <dbReference type="ARBA" id="ARBA00004251"/>
    </source>
</evidence>
<dbReference type="GO" id="GO:0005886">
    <property type="term" value="C:plasma membrane"/>
    <property type="evidence" value="ECO:0007669"/>
    <property type="project" value="UniProtKB-SubCell"/>
</dbReference>
<keyword evidence="11" id="KW-0325">Glycoprotein</keyword>
<feature type="signal peptide" evidence="13">
    <location>
        <begin position="1"/>
        <end position="24"/>
    </location>
</feature>
<evidence type="ECO:0000313" key="15">
    <source>
        <dbReference type="EMBL" id="KAK7315045.1"/>
    </source>
</evidence>
<feature type="transmembrane region" description="Helical" evidence="12">
    <location>
        <begin position="820"/>
        <end position="843"/>
    </location>
</feature>
<keyword evidence="16" id="KW-1185">Reference proteome</keyword>